<evidence type="ECO:0000313" key="2">
    <source>
        <dbReference type="EMBL" id="PMS19711.1"/>
    </source>
</evidence>
<reference evidence="2 3" key="1">
    <citation type="submission" date="2018-01" db="EMBL/GenBank/DDBJ databases">
        <title>Whole genome analyses suggest that Burkholderia sensu lato contains two further novel genera in the rhizoxinica-symbiotica group Mycetohabitans gen. nov., and Trinickia gen. nov.: implications for the evolution of diazotrophy and nodulation in the Burkholderiaceae.</title>
        <authorList>
            <person name="Estrada-de los Santos P."/>
            <person name="Palmer M."/>
            <person name="Chavez-Ramirez B."/>
            <person name="Beukes C."/>
            <person name="Steenkamp E.T."/>
            <person name="Hirsch A.M."/>
            <person name="Manyaka P."/>
            <person name="Maluk M."/>
            <person name="Lafos M."/>
            <person name="Crook M."/>
            <person name="Gross E."/>
            <person name="Simon M.F."/>
            <person name="Bueno dos Reis Junior F."/>
            <person name="Poole P.S."/>
            <person name="Venter S.N."/>
            <person name="James E.K."/>
        </authorList>
    </citation>
    <scope>NUCLEOTIDE SEQUENCE [LARGE SCALE GENOMIC DNA]</scope>
    <source>
        <strain evidence="2 3">GIMN1.004</strain>
    </source>
</reference>
<dbReference type="EMBL" id="PNYA01000010">
    <property type="protein sequence ID" value="PMS19711.1"/>
    <property type="molecule type" value="Genomic_DNA"/>
</dbReference>
<evidence type="ECO:0000259" key="1">
    <source>
        <dbReference type="Pfam" id="PF11412"/>
    </source>
</evidence>
<dbReference type="Gene3D" id="2.60.40.1250">
    <property type="entry name" value="Thiol:disulfide interchange protein DsbD, N-terminal domain"/>
    <property type="match status" value="1"/>
</dbReference>
<sequence length="174" mass="18066">MKRNVNRILAATAAAAVLAGVALWASSQFGSLQFGSSKPAPASVVAGSSGMINSSNYVSASVAEHERQATLTLHITAGWHVNANPASLEYLIPTTLSIEGDGSPQEAKAVYPPGKDSGVVLEGKHIQVYEDGTVIPFSLPPSLPMHRIVVHVQACSTQGICLPPANIVASVNRT</sequence>
<dbReference type="Proteomes" id="UP000235616">
    <property type="component" value="Unassembled WGS sequence"/>
</dbReference>
<name>A0A2N7VRC6_9BURK</name>
<dbReference type="Pfam" id="PF11412">
    <property type="entry name" value="DsbD_N"/>
    <property type="match status" value="1"/>
</dbReference>
<gene>
    <name evidence="2" type="ORF">C0Z18_12775</name>
</gene>
<protein>
    <submittedName>
        <fullName evidence="2">Disulfide bond formation protein DsbD</fullName>
    </submittedName>
</protein>
<feature type="domain" description="Thiol:disulfide interchange protein DsbD N-terminal" evidence="1">
    <location>
        <begin position="58"/>
        <end position="167"/>
    </location>
</feature>
<evidence type="ECO:0000313" key="3">
    <source>
        <dbReference type="Proteomes" id="UP000235616"/>
    </source>
</evidence>
<dbReference type="InterPro" id="IPR036929">
    <property type="entry name" value="DsbDN_sf"/>
</dbReference>
<dbReference type="SUPFAM" id="SSF74863">
    <property type="entry name" value="Thiol:disulfide interchange protein DsbD, N-terminal domain (DsbD-alpha)"/>
    <property type="match status" value="1"/>
</dbReference>
<comment type="caution">
    <text evidence="2">The sequence shown here is derived from an EMBL/GenBank/DDBJ whole genome shotgun (WGS) entry which is preliminary data.</text>
</comment>
<accession>A0A2N7VRC6</accession>
<dbReference type="RefSeq" id="WP_102645784.1">
    <property type="nucleotide sequence ID" value="NZ_PNYA01000010.1"/>
</dbReference>
<dbReference type="OrthoDB" id="9762614at2"/>
<organism evidence="2 3">
    <name type="scientific">Trinickia dabaoshanensis</name>
    <dbReference type="NCBI Taxonomy" id="564714"/>
    <lineage>
        <taxon>Bacteria</taxon>
        <taxon>Pseudomonadati</taxon>
        <taxon>Pseudomonadota</taxon>
        <taxon>Betaproteobacteria</taxon>
        <taxon>Burkholderiales</taxon>
        <taxon>Burkholderiaceae</taxon>
        <taxon>Trinickia</taxon>
    </lineage>
</organism>
<keyword evidence="3" id="KW-1185">Reference proteome</keyword>
<dbReference type="InterPro" id="IPR028250">
    <property type="entry name" value="DsbDN"/>
</dbReference>
<dbReference type="AlphaFoldDB" id="A0A2N7VRC6"/>
<proteinExistence type="predicted"/>